<feature type="domain" description="Cadherin" evidence="4">
    <location>
        <begin position="2682"/>
        <end position="2775"/>
    </location>
</feature>
<evidence type="ECO:0000256" key="3">
    <source>
        <dbReference type="SAM" id="SignalP"/>
    </source>
</evidence>
<dbReference type="Proteomes" id="UP001165160">
    <property type="component" value="Unassembled WGS sequence"/>
</dbReference>
<dbReference type="SMART" id="SM00112">
    <property type="entry name" value="CA"/>
    <property type="match status" value="7"/>
</dbReference>
<feature type="domain" description="Cadherin" evidence="4">
    <location>
        <begin position="3295"/>
        <end position="3413"/>
    </location>
</feature>
<dbReference type="Pfam" id="PF07699">
    <property type="entry name" value="Ephrin_rec_like"/>
    <property type="match status" value="4"/>
</dbReference>
<feature type="compositionally biased region" description="Acidic residues" evidence="1">
    <location>
        <begin position="5736"/>
        <end position="5750"/>
    </location>
</feature>
<dbReference type="CDD" id="cd11304">
    <property type="entry name" value="Cadherin_repeat"/>
    <property type="match status" value="7"/>
</dbReference>
<dbReference type="Gene3D" id="2.60.40.60">
    <property type="entry name" value="Cadherins"/>
    <property type="match status" value="7"/>
</dbReference>
<dbReference type="SMART" id="SM01411">
    <property type="entry name" value="Ephrin_rec_like"/>
    <property type="match status" value="19"/>
</dbReference>
<dbReference type="InterPro" id="IPR009030">
    <property type="entry name" value="Growth_fac_rcpt_cys_sf"/>
</dbReference>
<feature type="transmembrane region" description="Helical" evidence="2">
    <location>
        <begin position="5656"/>
        <end position="5674"/>
    </location>
</feature>
<dbReference type="EMBL" id="BRXX01000116">
    <property type="protein sequence ID" value="GMH91518.1"/>
    <property type="molecule type" value="Genomic_DNA"/>
</dbReference>
<organism evidence="6 7">
    <name type="scientific">Triparma verrucosa</name>
    <dbReference type="NCBI Taxonomy" id="1606542"/>
    <lineage>
        <taxon>Eukaryota</taxon>
        <taxon>Sar</taxon>
        <taxon>Stramenopiles</taxon>
        <taxon>Ochrophyta</taxon>
        <taxon>Bolidophyceae</taxon>
        <taxon>Parmales</taxon>
        <taxon>Triparmaceae</taxon>
        <taxon>Triparma</taxon>
    </lineage>
</organism>
<comment type="caution">
    <text evidence="6">The sequence shown here is derived from an EMBL/GenBank/DDBJ whole genome shotgun (WGS) entry which is preliminary data.</text>
</comment>
<sequence length="5961" mass="641038">MSPPQLLLGLIFLLVAHTSNAGFTRGDSSKAVLPIFSGVPPLAETPTTVSSNATELTAIPFDDEGDADERRRLGEGSVGSTFEKYWSVQQSQNRAILCEGDKRFDRDPSVRMTPFTQTYMQSDRWNQADHWCMRVYGYFKIPQTGNYRFWIAGDDASELDGPNKEYLAGFRNGGWSRVNQYTSYNGGHNTGAAILGSRTIAFNQGDYFYLDGWTVEHGGGDNIQIGYNINNGGVQTIRNSDVRTSYAGNCPAGEDTWRTGKIKGVEQCVKCRRGFYKASAGASHCTSCPSGKSTVGVGATSTDDCVSCVNMELLAYNGQGDNHYGWPGNYMLRLYEKVHGSVTRTEMAREIGEFMWPSRNTGGGYPILPEQCYAAGACYQTTVDNVGDSWWANYAYWKWRDTGSNTILSSGRGSSASSEFCICAAGMQPETTGSGDNIKTICKGCEPGKGAGGEKKEVTKTVSSSSSIASWHLNEGDMIERTCNTCGSQHKKIVYKRLTAPSDGSEDTWKLAVNVNPEDGHNMGYGSSNWGGTAYGSDANALTHDYVSSSAYNQKSNYVAIVRHAVGSNVCQAAKVFKWNTQGGTFSQRMNVKTSGSAAPQATLSDEDVPSDLADITLDPIFGYSGNLQINYWYSNNGVRMVLTDAFGYPTTGNTDDIHGLGNEFGANTAAMQGSSSWWHDVAQRKHSDCHGTTCPVMGTDHGTAWSSRGSISYQYAIYTSEHASSFVCQGETLSTSVKVQKNIDFKTLFLQNWYDGPPGGSNRLNTDFELYNSYEDAEQGRNRWSSCNYDDPGIGFPRDCGPHGLVGGQWNSLHRGGHSVTFTRKAMVSDSSSCSLCPAGTYTKNDGVCHECPAGKFLDGDTADKHDSESDCELCPVGKYSASAGSGFCNVCSAGKKGTTSGASSSTSCQSCEQGKYQEKDGQSSCDFCGSGKYSPAGGASSPSACLNCEAGKFGLNSRTVCGNCPLGKYSTAVGATNSGSCASCPSGKYADEEAMDECEDCPDGKVQPSRKYNDILGQMTCQKTCDAGRYNDDNGHHADRHDDADDCKGCPSGKFNSKSGSTSIHDCKYCGDGKFSDEGAVTCESCGGGKYLIGTSCESCVKGKFSTGGLEYCQDCPSGTTTESTGKSFVDECLPCSAGKYYESGNCLACPLGTYNDDGTIAKLSCTKCPAGKANNQAGSDTSSACTPCPVGTFETEQGSIVCSSCPSGRYGEAGQVGSTSSEQCSVCGLGKYSVKSSGTTAITSCNSCAEGKYLDDAGSSPGLHDSESDCQPCARGKFNTGTAQSECEVCAEGLYMASSGRGSAGCTGCPKGRYNNEPAIAVKHDDISDCLICTAGLYQDQTGQTECVSCPPSTVIDDDGTNANLHDSVEDCVSCGPGKYSEGAGSTGCQSCPAGKHLNGLSRVETNLLPWSIHIELPNEYSEGMVLKEVTAYDKSDVKINPTSASFLGEKTSASNCIDGDDGTTCQGDGNSDNWFRIDYNPEDLPNLDKIVLKQASGADGAALHVCVGLFTSNSGARADSVWSTSLSSGVVQEMSSNVYAAGTSADDCIGCNKGRYSEKEASAKCAICDAGKYAQVNQATECNDCPAATYLSIKGDGGDFAGHWTACGKPGSCTEPSTPKPDYELHAARCCSDSSTKPSGDWWIKRSGCDVYSETEVGGECKTAVPFLDAKNFCESNGHRLCTLEEIEVGCGYRTGCSVDSKFIWTGTSGAQSAEKHADLSNCLGCPAGKAQENPGQSTCELCDAGMSSSTGSTTCAECVKGKYAANQGAPTCQNCPQGTFSPNTKAVGCINCPEGKANKLTGMEECEACEAGEFSAYTTAGQENPLTSCAKCAPGKFATVAYAASKCEDCEVGKHSSFAGTSSTCSLCPANTKNADLGQTQCEACESGKASAEGSTECSSCAGVQKSNGDCELCVKGQFAGNAQCEDCLPGTFSNGGASSSCTTCPVGTFSANCAFDDDGNVVDGSCQACSPGDGVKCNSCSSCSAGTYSPQGSSSCLSCSAGKSSTGRSETCTECDAGKYSGESAIECEPCNSGYYSLMAAGSCIECPAGKRSSAMAPSCELCDFGKSSNVASPGCAECEIGKYASEQGTASCRDCPAGTSGPSSGLRDCNPCPAGQLSGTGESECSKCLAGKSSTSGSSSCSDCSPGKYSNSGDGECSNCESGKYSSHNGASVCDQCLEGYYCTEGSRSSKQNSCSSGGSDSANYYCPAGSVSPLLVSQGYFSGPVHVVATNRYEQIPCDEASFCESGGAKPFSEWTACPSEPVAVLEDPQGSTDAPVDLAELVLSKNSDISTASLVLSHVEYKVYDAEVLPLQEGARDPGDCEAVSNLAWDDGQLQVAGELDYVTCKRGFKVNVTTTSVFNGCAGGKIEGTSDDDCKSQVSEFCSVEFKIRNRNDPPVFHEPQRELTEPCYVNASLFSSGFGFELKEKTQDLTKVGIMLEECVSDLDPQDSITFTIKDAESEDKFAISECGGQLFVKEDAIIRYVVGAANDNTYTITVVAKDDAGATDEADVVIRVLNVNDQPVFNENFPSHFTVEENAPVDTPLKLVSASGTVTTPDFADVDQRYASDEDLDRLTFALEEGMDAALFSIDERTGEIMTANEGFNFESRDTYFFKISVTDGHEGTELLRSDMMRVVVQDVNDPPEFSANKGLLVILPEITSLQGDSIYDVTNLASDEDNDAITYKLYSDFASSTLSPDFEVVYDTGTERSNIVVKRDTSAESGSPFDFENNSDNSWILSMTVSDGTDEVGPIEITLRLENVNEAPYFQAQDATVFVLETTCADRVIPLSSGEIIYPTRVKDVVASVSAFEYDLDEREGFQRNFLSIVENSRSRDAPFVVKNSKSVGEGETTWDIQLSRPLDFETTDEHRYNLTLSVSDGSMSTESNLTVAILNCNEKPNIVVAGSFSVDENCNDCAIGDGTLTVEDGDIWDLHSETFTYEITGGSGQDKFTIDNSGAIKTLTDANLDHEMAMSYNLVVKVTDMAGGDEGRKGKLGNPAYSDTVNINIGVNDVNEPPVLYDSEFEITESLRENQFVASLQTYDPEIQNPKSRQGFASFDMVHNYLVSDLSSCEVSTHGQSDDGICCAVTEELFEIVKADEGEFYNLRALGEFTAGEAERPRLFNYGGCTFTVTVTATDNGSPSQTSDPVTFSLPVNGENAAPIIDDQEFFYPENAFSGEIILEKGDLIATDPDPNDELTYFIVETGSTKPFEIEPFNGTLTLTQEGQAMFDFEVNPTIMLTVGVRDDGDIRTDKPTPTGPVLPTDEGVLFDTAKITIKLTNVPEPPVFQRSNLLSLKEQVTVENVYLPSKLMARDEDADDLGLLSYSLGPGPNSKVGLEIPFGIRDVLNAGTGQMEGEIYLMAGKSLDYENRTSYELEITVTDSDGLQAVVVKEIEVEDVNEPPVFSNAFSSLSMTENVGGGFEVGDLAVKDPENDIIRYNISYSATGESPSDFRIDDSGRIYTTASADIDFERIRSYDLTVFAYEDLTAERFFLKKSFTIFVVDVNDMFLGDPSPSLLSTTGGETVVFLGSDLGPIDESLSSLTKVTATYVAADGVTYTATDCAIQEINTAIQCTTVAGVGTGHAWMVTVSAPGTPEWTVQATGSSSYRGPIISDVIDTNSLPTEGNHLVTVTGLNFGPEYRNCQKKCSGDLVACGDNCQSKTEDCAAGPGSACNEFPDWFLRSTADITYGPTVDSVDKYVCTDAKVVQAGTKIECLSAVGSGKSFFWKVSIGTREDITSMLRDRDSQASPAFHSPESGYTPPTVTQVETDDGLEGRLANNAVDDTTDILLSGANFGIVGEEILVTYGGEDGTKYQTRSCEVVSPHIKVKCGSTPGVGHSLKFLLGVSGLLAPLQESTVSYNLPIIMPIGVGMYNAVQGQGATAANTRGGEEIFIFGANFGPKGDPVLPSLEYGRRDAAGFLGSECVVANSFTKIKCLTSPGTGTGHSVQVTVGGQESSIYHGNVSYKPPSIHYFEPSWEIDSSGKRTTREGGVTTGGEKVIVHGDNFGLASSNKLDQVTYGEKGYEYSPCFNTTGAGKFCNCSVTVDHSEFVCYTVEGTGKGHKWLVTIDGQASTVSTTQYNRPQILSIEGMVDADPNGEETVLVKGTDFGPSQEKLQFVTYGPSGTEYSAKGCKLLSHHEIQCVTSEGVGQGLRWLVSVDGQVSDLSETTSNYARPDITTLTLNTGETKGGSMHEIVGTNLATQVGGVFIEVLMDGKAFALDGQGHTKILAGSSSVFNRGSEEVVRFPLPEMIELEQGKQISLNVGHTVKQGVEVTSNALPFTYGDPKIDTIENVEGEQAGFNQPTSDLIIRGKNFGKDAYATIYVNDVAQDITSWEHEVISMNYLGLTGSVRVKVGSVWSNRLNFSDSSPELLMSEEQYLPHVDGYKTNGERLTYGAGEDSRKLTIAGCFFQSIAENLKIEVGGVDCPIIPDTLKAIAAREGFCSTDVIREISCTVPWGTGEVNDVTIYRSGNPNYSGDGVVNLKYLAPEVYNFTPQIVDTLGGQVTISGENFGNDTSLVQVMMGDTELEVSTGVKELTHNSMIVTVPTGEGLPKHLSLSVNGQTVVVSKEETDKVLQYYKPLIENIEPNVIGTEGATVVVTGDYFGREGKPKGYMEGPDGSKLDWIDVDVVSGEHTSLSIVVGPGQGLTDLVLNVSHNEHQLSLKYFPPSIDPVEGGLLFGTEGGEEIIITGDNFGVGNDFEITIEDLNFDPSDSSSEDLNSGLFPSEFDEDDSEVLEFDHKSFTMLAPEGQNRRNMPLTMSLVVAGQKSNGISVDYRPPSVEKLVMCKADALSSVHPYDCEEEPNPLGSDCDKYAEGGCGLNTEGGYTLALIGMDFGDPESGAQKVFFGDMEFKDDEDILFVSHREIRIRVPPGVGLDIPVKLMVGERRANEVLFSYDPPYIEDVTPDKPDANGDFVTIHGVNFAPTLDLAGDIKIFIGQTVFYQEGDEDGDGGGGGGGGGRRTEEGSAAAVRALNRTEWILCGQPTFGDVAFPIWQQRGSGNPYLWCQTPRLRVGRKHMKVSVAGQNVTLDRSEELITPYCLEGTYGQEGNSAYQGVDRTLLGNNDMTKTISGIGKCKAPCMKESRRCKNSWDDFTRTILDETCEDVHFCGNYDEISPEGGANSVNCTILTREDEYCDACPGGASCELNTQYAEEPSAMEGYWRYEWPASPETCGDSWDVRKHRQMCYNVVPCAPFQACAGDNVCGHGYTGEKCDFCCDAMHSYIIDPETGKEVPNRECWDSDGERIKYFRQYGECAPCPSNPWMIVAILLGGATFAGSVGYVMKKNRINMGICSIGIDYLQILALLSSTKTPWPQIVLDIYTWLSAFNFNINITAPECVFEVAYDDKWKMIMMIPVGLWAIVLVYNKVLWFHKKFIVKKSKRKRHSHKDQTIGMCIAIMYYIYLNLSMTALEVFNCSTQELEDPLTGEIVTDGKQYMQETNWECYVSDSKQMELVPYACVALAIYTVGYPIFVATILLDRTNAAMAREDQVLRAQDLGHTKATNPNCWEFRTRYYKLYYYYKPSHWYWMLVILGRKFSVALIALLFRSNATFQMCMIVLTIFISSNIQVRAQPFMSMSERQSVLAEFRETAAVVNKQIEDKQGLGATRKMNSKVKSFDIYAEMEGFDGQDVLGYFWNYNTVEMILLGCSILINIFGLMFESQYLEPKSFEYETLANLTVIVIALSLFYLMMVIWTEIIVAVFPNMKCRFIERFQDCDDDDDEADDNEFFNDEEGDDRDRARSRVGTRTGKMKKGKSKKKGLGDKEIAIEMAHMEFESNPMFGQAHSLADEHGLTPQQLNKIVKEHPEYQHALNLTRDQAGEIRKLKGKMTSDDMLGKDTFDNGVVKQKKQFGRVSMAPGPPPGTKPAPRPSAIPPPIKKRSPGKPGSSGGSRSKGLGGLKTIQDATVLDFREEEEEKPATLDLRGGLATKDYGAIVKKGKGGGATV</sequence>
<dbReference type="SUPFAM" id="SSF81296">
    <property type="entry name" value="E set domains"/>
    <property type="match status" value="1"/>
</dbReference>
<dbReference type="PANTHER" id="PTHR46967">
    <property type="entry name" value="INSULIN-LIKE GROWTH FACTOR BINDING PROTEIN,N-TERMINAL"/>
    <property type="match status" value="1"/>
</dbReference>
<feature type="transmembrane region" description="Helical" evidence="2">
    <location>
        <begin position="5365"/>
        <end position="5385"/>
    </location>
</feature>
<reference evidence="7" key="1">
    <citation type="journal article" date="2023" name="Commun. Biol.">
        <title>Genome analysis of Parmales, the sister group of diatoms, reveals the evolutionary specialization of diatoms from phago-mixotrophs to photoautotrophs.</title>
        <authorList>
            <person name="Ban H."/>
            <person name="Sato S."/>
            <person name="Yoshikawa S."/>
            <person name="Yamada K."/>
            <person name="Nakamura Y."/>
            <person name="Ichinomiya M."/>
            <person name="Sato N."/>
            <person name="Blanc-Mathieu R."/>
            <person name="Endo H."/>
            <person name="Kuwata A."/>
            <person name="Ogata H."/>
        </authorList>
    </citation>
    <scope>NUCLEOTIDE SEQUENCE [LARGE SCALE GENOMIC DNA]</scope>
    <source>
        <strain evidence="7">NIES 3699</strain>
    </source>
</reference>
<dbReference type="InterPro" id="IPR002909">
    <property type="entry name" value="IPT_dom"/>
</dbReference>
<feature type="signal peptide" evidence="3">
    <location>
        <begin position="1"/>
        <end position="21"/>
    </location>
</feature>
<dbReference type="InterPro" id="IPR014756">
    <property type="entry name" value="Ig_E-set"/>
</dbReference>
<dbReference type="InterPro" id="IPR002126">
    <property type="entry name" value="Cadherin-like_dom"/>
</dbReference>
<dbReference type="GO" id="GO:0005509">
    <property type="term" value="F:calcium ion binding"/>
    <property type="evidence" value="ECO:0007669"/>
    <property type="project" value="InterPro"/>
</dbReference>
<feature type="transmembrane region" description="Helical" evidence="2">
    <location>
        <begin position="5566"/>
        <end position="5584"/>
    </location>
</feature>
<feature type="domain" description="PA14" evidence="5">
    <location>
        <begin position="75"/>
        <end position="241"/>
    </location>
</feature>
<keyword evidence="7" id="KW-1185">Reference proteome</keyword>
<dbReference type="CDD" id="cd00185">
    <property type="entry name" value="TNFRSF"/>
    <property type="match status" value="2"/>
</dbReference>
<dbReference type="PROSITE" id="PS51820">
    <property type="entry name" value="PA14"/>
    <property type="match status" value="1"/>
</dbReference>
<feature type="domain" description="Cadherin" evidence="4">
    <location>
        <begin position="3414"/>
        <end position="3525"/>
    </location>
</feature>
<keyword evidence="3" id="KW-0732">Signal</keyword>
<dbReference type="PROSITE" id="PS50268">
    <property type="entry name" value="CADHERIN_2"/>
    <property type="match status" value="8"/>
</dbReference>
<accession>A0A9W7ETW1</accession>
<proteinExistence type="predicted"/>
<dbReference type="Pfam" id="PF01833">
    <property type="entry name" value="TIG"/>
    <property type="match status" value="1"/>
</dbReference>
<evidence type="ECO:0000256" key="1">
    <source>
        <dbReference type="SAM" id="MobiDB-lite"/>
    </source>
</evidence>
<dbReference type="Gene3D" id="2.10.50.10">
    <property type="entry name" value="Tumor Necrosis Factor Receptor, subunit A, domain 2"/>
    <property type="match status" value="10"/>
</dbReference>
<evidence type="ECO:0000259" key="5">
    <source>
        <dbReference type="PROSITE" id="PS51820"/>
    </source>
</evidence>
<dbReference type="GO" id="GO:0016020">
    <property type="term" value="C:membrane"/>
    <property type="evidence" value="ECO:0007669"/>
    <property type="project" value="InterPro"/>
</dbReference>
<evidence type="ECO:0000313" key="6">
    <source>
        <dbReference type="EMBL" id="GMH91518.1"/>
    </source>
</evidence>
<dbReference type="InterPro" id="IPR037524">
    <property type="entry name" value="PA14/GLEYA"/>
</dbReference>
<feature type="compositionally biased region" description="Basic residues" evidence="1">
    <location>
        <begin position="5757"/>
        <end position="5774"/>
    </location>
</feature>
<dbReference type="InterPro" id="IPR006212">
    <property type="entry name" value="Furin_repeat"/>
</dbReference>
<dbReference type="InterPro" id="IPR011641">
    <property type="entry name" value="Tyr-kin_ephrin_A/B_rcpt-like"/>
</dbReference>
<feature type="region of interest" description="Disordered" evidence="1">
    <location>
        <begin position="5736"/>
        <end position="5775"/>
    </location>
</feature>
<feature type="transmembrane region" description="Helical" evidence="2">
    <location>
        <begin position="5406"/>
        <end position="5426"/>
    </location>
</feature>
<feature type="transmembrane region" description="Helical" evidence="2">
    <location>
        <begin position="5541"/>
        <end position="5560"/>
    </location>
</feature>
<feature type="transmembrane region" description="Helical" evidence="2">
    <location>
        <begin position="5694"/>
        <end position="5717"/>
    </location>
</feature>
<keyword evidence="2" id="KW-1133">Transmembrane helix</keyword>
<dbReference type="SUPFAM" id="SSF57184">
    <property type="entry name" value="Growth factor receptor domain"/>
    <property type="match status" value="6"/>
</dbReference>
<feature type="transmembrane region" description="Helical" evidence="2">
    <location>
        <begin position="5305"/>
        <end position="5323"/>
    </location>
</feature>
<dbReference type="InterPro" id="IPR011658">
    <property type="entry name" value="PA14_dom"/>
</dbReference>
<dbReference type="GO" id="GO:0007156">
    <property type="term" value="P:homophilic cell adhesion via plasma membrane adhesion molecules"/>
    <property type="evidence" value="ECO:0007669"/>
    <property type="project" value="InterPro"/>
</dbReference>
<feature type="chain" id="PRO_5040869244" evidence="3">
    <location>
        <begin position="22"/>
        <end position="5961"/>
    </location>
</feature>
<dbReference type="PANTHER" id="PTHR46967:SF2">
    <property type="entry name" value="SUSHI, VON WILLEBRAND FACTOR TYPE A, EGF AND PENTRAXIN DOMAIN-CONTAINING PROTEIN 1-LIKE"/>
    <property type="match status" value="1"/>
</dbReference>
<dbReference type="SMART" id="SM00261">
    <property type="entry name" value="FU"/>
    <property type="match status" value="6"/>
</dbReference>
<evidence type="ECO:0000256" key="2">
    <source>
        <dbReference type="SAM" id="Phobius"/>
    </source>
</evidence>
<dbReference type="Gene3D" id="2.60.40.10">
    <property type="entry name" value="Immunoglobulins"/>
    <property type="match status" value="1"/>
</dbReference>
<feature type="transmembrane region" description="Helical" evidence="2">
    <location>
        <begin position="5278"/>
        <end position="5298"/>
    </location>
</feature>
<feature type="domain" description="Cadherin" evidence="4">
    <location>
        <begin position="2425"/>
        <end position="2533"/>
    </location>
</feature>
<feature type="region of interest" description="Disordered" evidence="1">
    <location>
        <begin position="5865"/>
        <end position="5943"/>
    </location>
</feature>
<feature type="domain" description="Cadherin" evidence="4">
    <location>
        <begin position="2811"/>
        <end position="2908"/>
    </location>
</feature>
<feature type="domain" description="Cadherin" evidence="4">
    <location>
        <begin position="2535"/>
        <end position="2654"/>
    </location>
</feature>
<dbReference type="SUPFAM" id="SSF49313">
    <property type="entry name" value="Cadherin-like"/>
    <property type="match status" value="6"/>
</dbReference>
<keyword evidence="2" id="KW-0812">Transmembrane</keyword>
<feature type="compositionally biased region" description="Pro residues" evidence="1">
    <location>
        <begin position="5873"/>
        <end position="5891"/>
    </location>
</feature>
<dbReference type="InterPro" id="IPR013783">
    <property type="entry name" value="Ig-like_fold"/>
</dbReference>
<feature type="domain" description="Cadherin" evidence="4">
    <location>
        <begin position="2925"/>
        <end position="3026"/>
    </location>
</feature>
<name>A0A9W7ETW1_9STRA</name>
<evidence type="ECO:0000259" key="4">
    <source>
        <dbReference type="PROSITE" id="PS50268"/>
    </source>
</evidence>
<gene>
    <name evidence="6" type="ORF">TrVE_jg11563</name>
</gene>
<protein>
    <submittedName>
        <fullName evidence="6">Uncharacterized protein</fullName>
    </submittedName>
</protein>
<evidence type="ECO:0000313" key="7">
    <source>
        <dbReference type="Proteomes" id="UP001165160"/>
    </source>
</evidence>
<dbReference type="InterPro" id="IPR015919">
    <property type="entry name" value="Cadherin-like_sf"/>
</dbReference>
<feature type="domain" description="Cadherin" evidence="4">
    <location>
        <begin position="3179"/>
        <end position="3295"/>
    </location>
</feature>
<keyword evidence="2" id="KW-0472">Membrane</keyword>
<feature type="transmembrane region" description="Helical" evidence="2">
    <location>
        <begin position="5470"/>
        <end position="5493"/>
    </location>
</feature>
<dbReference type="Pfam" id="PF07691">
    <property type="entry name" value="PA14"/>
    <property type="match status" value="1"/>
</dbReference>
<feature type="region of interest" description="Disordered" evidence="1">
    <location>
        <begin position="4960"/>
        <end position="4982"/>
    </location>
</feature>